<evidence type="ECO:0000256" key="1">
    <source>
        <dbReference type="SAM" id="MobiDB-lite"/>
    </source>
</evidence>
<evidence type="ECO:0000313" key="4">
    <source>
        <dbReference type="Proteomes" id="UP001324380"/>
    </source>
</evidence>
<keyword evidence="2" id="KW-0472">Membrane</keyword>
<feature type="transmembrane region" description="Helical" evidence="2">
    <location>
        <begin position="68"/>
        <end position="87"/>
    </location>
</feature>
<dbReference type="RefSeq" id="WP_321562891.1">
    <property type="nucleotide sequence ID" value="NZ_CP139558.1"/>
</dbReference>
<dbReference type="InterPro" id="IPR021448">
    <property type="entry name" value="DUF3098"/>
</dbReference>
<keyword evidence="4" id="KW-1185">Reference proteome</keyword>
<evidence type="ECO:0000313" key="3">
    <source>
        <dbReference type="EMBL" id="WPU93760.1"/>
    </source>
</evidence>
<organism evidence="3 4">
    <name type="scientific">Mucilaginibacter sabulilitoris</name>
    <dbReference type="NCBI Taxonomy" id="1173583"/>
    <lineage>
        <taxon>Bacteria</taxon>
        <taxon>Pseudomonadati</taxon>
        <taxon>Bacteroidota</taxon>
        <taxon>Sphingobacteriia</taxon>
        <taxon>Sphingobacteriales</taxon>
        <taxon>Sphingobacteriaceae</taxon>
        <taxon>Mucilaginibacter</taxon>
    </lineage>
</organism>
<accession>A0ABZ0TRI1</accession>
<feature type="transmembrane region" description="Helical" evidence="2">
    <location>
        <begin position="39"/>
        <end position="56"/>
    </location>
</feature>
<feature type="region of interest" description="Disordered" evidence="1">
    <location>
        <begin position="1"/>
        <end position="26"/>
    </location>
</feature>
<dbReference type="EMBL" id="CP139558">
    <property type="protein sequence ID" value="WPU93760.1"/>
    <property type="molecule type" value="Genomic_DNA"/>
</dbReference>
<reference evidence="3 4" key="1">
    <citation type="submission" date="2023-11" db="EMBL/GenBank/DDBJ databases">
        <title>Analysis of the Genomes of Mucilaginibacter gossypii cycad 4 and M. sabulilitoris SNA2: microbes with the potential for plant growth promotion.</title>
        <authorList>
            <person name="Hirsch A.M."/>
            <person name="Humm E."/>
            <person name="Rubbi M."/>
            <person name="Del Vecchio G."/>
            <person name="Ha S.M."/>
            <person name="Pellegrini M."/>
            <person name="Gunsalus R.P."/>
        </authorList>
    </citation>
    <scope>NUCLEOTIDE SEQUENCE [LARGE SCALE GENOMIC DNA]</scope>
    <source>
        <strain evidence="3 4">SNA2</strain>
    </source>
</reference>
<gene>
    <name evidence="3" type="ORF">SNE25_31055</name>
</gene>
<keyword evidence="2" id="KW-0812">Transmembrane</keyword>
<evidence type="ECO:0000256" key="2">
    <source>
        <dbReference type="SAM" id="Phobius"/>
    </source>
</evidence>
<keyword evidence="2" id="KW-1133">Transmembrane helix</keyword>
<dbReference type="Pfam" id="PF11297">
    <property type="entry name" value="DUF3098"/>
    <property type="match status" value="1"/>
</dbReference>
<protein>
    <submittedName>
        <fullName evidence="3">DUF3098 domain-containing protein</fullName>
    </submittedName>
</protein>
<name>A0ABZ0TRI1_9SPHI</name>
<proteinExistence type="predicted"/>
<sequence length="93" mass="9878">MAQQFKPASTVKTTAQAAKPASKTTATESVQFIFDKSNYRLLIISVAVVAFGFVLMSGTTDIYSTTKIVIAPIVVLGGFALGFFAILKKPSTN</sequence>
<dbReference type="Proteomes" id="UP001324380">
    <property type="component" value="Chromosome"/>
</dbReference>